<evidence type="ECO:0000259" key="7">
    <source>
        <dbReference type="Pfam" id="PF00361"/>
    </source>
</evidence>
<comment type="catalytic activity">
    <reaction evidence="5">
        <text>a quinone + NADH + 5 H(+)(in) = a quinol + NAD(+) + 4 H(+)(out)</text>
        <dbReference type="Rhea" id="RHEA:57888"/>
        <dbReference type="ChEBI" id="CHEBI:15378"/>
        <dbReference type="ChEBI" id="CHEBI:24646"/>
        <dbReference type="ChEBI" id="CHEBI:57540"/>
        <dbReference type="ChEBI" id="CHEBI:57945"/>
        <dbReference type="ChEBI" id="CHEBI:132124"/>
    </reaction>
</comment>
<accession>A0ABN2V7E2</accession>
<feature type="transmembrane region" description="Helical" evidence="5">
    <location>
        <begin position="525"/>
        <end position="547"/>
    </location>
</feature>
<keyword evidence="3 5" id="KW-1133">Transmembrane helix</keyword>
<comment type="similarity">
    <text evidence="5">Belongs to the complex I subunit 2 family.</text>
</comment>
<evidence type="ECO:0000313" key="9">
    <source>
        <dbReference type="Proteomes" id="UP001500751"/>
    </source>
</evidence>
<keyword evidence="5" id="KW-0813">Transport</keyword>
<feature type="transmembrane region" description="Helical" evidence="5">
    <location>
        <begin position="38"/>
        <end position="58"/>
    </location>
</feature>
<feature type="transmembrane region" description="Helical" evidence="5">
    <location>
        <begin position="215"/>
        <end position="237"/>
    </location>
</feature>
<comment type="subunit">
    <text evidence="5">NDH-1 is composed of 14 different subunits. Subunits NuoA, H, J, K, L, M, N constitute the membrane sector of the complex.</text>
</comment>
<feature type="transmembrane region" description="Helical" evidence="5">
    <location>
        <begin position="394"/>
        <end position="415"/>
    </location>
</feature>
<feature type="transmembrane region" description="Helical" evidence="5">
    <location>
        <begin position="104"/>
        <end position="122"/>
    </location>
</feature>
<comment type="caution">
    <text evidence="8">The sequence shown here is derived from an EMBL/GenBank/DDBJ whole genome shotgun (WGS) entry which is preliminary data.</text>
</comment>
<evidence type="ECO:0000256" key="6">
    <source>
        <dbReference type="RuleBase" id="RU000320"/>
    </source>
</evidence>
<feature type="transmembrane region" description="Helical" evidence="5">
    <location>
        <begin position="489"/>
        <end position="513"/>
    </location>
</feature>
<dbReference type="PANTHER" id="PTHR22773">
    <property type="entry name" value="NADH DEHYDROGENASE"/>
    <property type="match status" value="1"/>
</dbReference>
<keyword evidence="2 5" id="KW-0812">Transmembrane</keyword>
<protein>
    <recommendedName>
        <fullName evidence="5">NADH-quinone oxidoreductase subunit N</fullName>
        <ecNumber evidence="5">7.1.1.-</ecNumber>
    </recommendedName>
    <alternativeName>
        <fullName evidence="5">NADH dehydrogenase I subunit N</fullName>
    </alternativeName>
    <alternativeName>
        <fullName evidence="5">NDH-1 subunit N</fullName>
    </alternativeName>
</protein>
<comment type="function">
    <text evidence="5">NDH-1 shuttles electrons from NADH, via FMN and iron-sulfur (Fe-S) centers, to quinones in the respiratory chain. The immediate electron acceptor for the enzyme in this species is believed to be a menaquinone. Couples the redox reaction to proton translocation (for every two electrons transferred, four hydrogen ions are translocated across the cytoplasmic membrane), and thus conserves the redox energy in a proton gradient.</text>
</comment>
<dbReference type="InterPro" id="IPR010096">
    <property type="entry name" value="NADH-Q_OxRdtase_suN/2"/>
</dbReference>
<keyword evidence="5" id="KW-1278">Translocase</keyword>
<dbReference type="NCBIfam" id="TIGR01770">
    <property type="entry name" value="NDH_I_N"/>
    <property type="match status" value="1"/>
</dbReference>
<keyword evidence="5" id="KW-0520">NAD</keyword>
<feature type="transmembrane region" description="Helical" evidence="5">
    <location>
        <begin position="65"/>
        <end position="84"/>
    </location>
</feature>
<comment type="subcellular location">
    <subcellularLocation>
        <location evidence="5">Cell membrane</location>
        <topology evidence="5">Multi-pass membrane protein</topology>
    </subcellularLocation>
    <subcellularLocation>
        <location evidence="1">Endomembrane system</location>
        <topology evidence="1">Multi-pass membrane protein</topology>
    </subcellularLocation>
    <subcellularLocation>
        <location evidence="6">Membrane</location>
        <topology evidence="6">Multi-pass membrane protein</topology>
    </subcellularLocation>
</comment>
<dbReference type="InterPro" id="IPR001750">
    <property type="entry name" value="ND/Mrp_TM"/>
</dbReference>
<proteinExistence type="inferred from homology"/>
<keyword evidence="5" id="KW-1003">Cell membrane</keyword>
<dbReference type="NCBIfam" id="NF004441">
    <property type="entry name" value="PRK05777.1-4"/>
    <property type="match status" value="1"/>
</dbReference>
<reference evidence="8 9" key="1">
    <citation type="journal article" date="2019" name="Int. J. Syst. Evol. Microbiol.">
        <title>The Global Catalogue of Microorganisms (GCM) 10K type strain sequencing project: providing services to taxonomists for standard genome sequencing and annotation.</title>
        <authorList>
            <consortium name="The Broad Institute Genomics Platform"/>
            <consortium name="The Broad Institute Genome Sequencing Center for Infectious Disease"/>
            <person name="Wu L."/>
            <person name="Ma J."/>
        </authorList>
    </citation>
    <scope>NUCLEOTIDE SEQUENCE [LARGE SCALE GENOMIC DNA]</scope>
    <source>
        <strain evidence="8 9">JCM 16014</strain>
    </source>
</reference>
<keyword evidence="9" id="KW-1185">Reference proteome</keyword>
<keyword evidence="4 5" id="KW-0472">Membrane</keyword>
<evidence type="ECO:0000256" key="4">
    <source>
        <dbReference type="ARBA" id="ARBA00023136"/>
    </source>
</evidence>
<feature type="transmembrane region" description="Helical" evidence="5">
    <location>
        <begin position="450"/>
        <end position="469"/>
    </location>
</feature>
<dbReference type="Pfam" id="PF00361">
    <property type="entry name" value="Proton_antipo_M"/>
    <property type="match status" value="1"/>
</dbReference>
<name>A0ABN2V7E2_9ACTN</name>
<keyword evidence="5" id="KW-0874">Quinone</keyword>
<evidence type="ECO:0000256" key="3">
    <source>
        <dbReference type="ARBA" id="ARBA00022989"/>
    </source>
</evidence>
<feature type="domain" description="NADH:quinone oxidoreductase/Mrp antiporter transmembrane" evidence="7">
    <location>
        <begin position="177"/>
        <end position="497"/>
    </location>
</feature>
<sequence>MSVLTLLAGAPGDPAVPGALTGAATSTFTAPHVEYRALMPMLVVFGAATAGILVEAFLPRTRRYWAQVGISLAGVLVALGFVISNHGMAQTAAAGAVSVDGVTLFLQGTILILAVLAILLVAERGTSAVDLDAFAAQGASAPGSGGERAAEAAGLRSTEVFPLMLFSIGGMLLFPAANDLLTSFVALEVLSLPLYLLCGLARRRRLLSQEAAMKYFLLGAFSSAFFLYGVALLYGYAGSVRLSTALDPVGANGVAEPSIATAISAGSHSDVLLLAGIALLAVGLLFKVGAVPFHSWTPDVYQGAPTPITGFMAAATKVAAFGALLRIAYVALPGIRWDWRPVMWGVAILTMLVGAVLAITQRDIKRMLAYSAILNAGYILLGVISMTAKGVSSTLFYLAAYGFATIGAFAVVTLVRESVPGRGEGEAASTVGGEATDLSAWAGLGRRSPLLAACFTVFLLAFAGIPLTSGFTGKFALFTAATDGGAWPLVIVGVIASAAAAFFYVRVIVLMYFSEPLVEGPVVVMPSLMTSVALGLTVVATVALGVVPQMALDLADKAAYFVQ</sequence>
<evidence type="ECO:0000256" key="2">
    <source>
        <dbReference type="ARBA" id="ARBA00022692"/>
    </source>
</evidence>
<dbReference type="HAMAP" id="MF_00445">
    <property type="entry name" value="NDH1_NuoN_1"/>
    <property type="match status" value="1"/>
</dbReference>
<evidence type="ECO:0000256" key="5">
    <source>
        <dbReference type="HAMAP-Rule" id="MF_00445"/>
    </source>
</evidence>
<evidence type="ECO:0000256" key="1">
    <source>
        <dbReference type="ARBA" id="ARBA00004127"/>
    </source>
</evidence>
<evidence type="ECO:0000313" key="8">
    <source>
        <dbReference type="EMBL" id="GAA2054415.1"/>
    </source>
</evidence>
<feature type="transmembrane region" description="Helical" evidence="5">
    <location>
        <begin position="160"/>
        <end position="177"/>
    </location>
</feature>
<dbReference type="Proteomes" id="UP001500751">
    <property type="component" value="Unassembled WGS sequence"/>
</dbReference>
<feature type="transmembrane region" description="Helical" evidence="5">
    <location>
        <begin position="271"/>
        <end position="296"/>
    </location>
</feature>
<organism evidence="8 9">
    <name type="scientific">Catenulispora yoronensis</name>
    <dbReference type="NCBI Taxonomy" id="450799"/>
    <lineage>
        <taxon>Bacteria</taxon>
        <taxon>Bacillati</taxon>
        <taxon>Actinomycetota</taxon>
        <taxon>Actinomycetes</taxon>
        <taxon>Catenulisporales</taxon>
        <taxon>Catenulisporaceae</taxon>
        <taxon>Catenulispora</taxon>
    </lineage>
</organism>
<gene>
    <name evidence="5 8" type="primary">nuoN</name>
    <name evidence="8" type="ORF">GCM10009839_73240</name>
</gene>
<feature type="transmembrane region" description="Helical" evidence="5">
    <location>
        <begin position="341"/>
        <end position="360"/>
    </location>
</feature>
<feature type="transmembrane region" description="Helical" evidence="5">
    <location>
        <begin position="308"/>
        <end position="329"/>
    </location>
</feature>
<dbReference type="EMBL" id="BAAAQN010000058">
    <property type="protein sequence ID" value="GAA2054415.1"/>
    <property type="molecule type" value="Genomic_DNA"/>
</dbReference>
<feature type="transmembrane region" description="Helical" evidence="5">
    <location>
        <begin position="183"/>
        <end position="203"/>
    </location>
</feature>
<feature type="transmembrane region" description="Helical" evidence="5">
    <location>
        <begin position="367"/>
        <end position="388"/>
    </location>
</feature>
<dbReference type="EC" id="7.1.1.-" evidence="5"/>